<gene>
    <name evidence="1" type="ORF">ACFP0N_17955</name>
</gene>
<evidence type="ECO:0008006" key="3">
    <source>
        <dbReference type="Google" id="ProtNLM"/>
    </source>
</evidence>
<evidence type="ECO:0000313" key="1">
    <source>
        <dbReference type="EMBL" id="MFC5886855.1"/>
    </source>
</evidence>
<name>A0ABW1EZ11_9ACTN</name>
<organism evidence="1 2">
    <name type="scientific">Kitasatospora aburaviensis</name>
    <dbReference type="NCBI Taxonomy" id="67265"/>
    <lineage>
        <taxon>Bacteria</taxon>
        <taxon>Bacillati</taxon>
        <taxon>Actinomycetota</taxon>
        <taxon>Actinomycetes</taxon>
        <taxon>Kitasatosporales</taxon>
        <taxon>Streptomycetaceae</taxon>
        <taxon>Kitasatospora</taxon>
    </lineage>
</organism>
<dbReference type="EMBL" id="JBHSOD010000020">
    <property type="protein sequence ID" value="MFC5886855.1"/>
    <property type="molecule type" value="Genomic_DNA"/>
</dbReference>
<protein>
    <recommendedName>
        <fullName evidence="3">Plasmid replication protein RepL domain-containing protein</fullName>
    </recommendedName>
</protein>
<accession>A0ABW1EZ11</accession>
<proteinExistence type="predicted"/>
<dbReference type="RefSeq" id="WP_345330836.1">
    <property type="nucleotide sequence ID" value="NZ_BAAAVH010000123.1"/>
</dbReference>
<sequence>MTSDLSNLIVTVQRPPRFGSAAHQWAAVSSAGLKTLARSGLSSLELAVFMQALGAMEPYQSGEVANEVDLDMEAIARERDIRLETVKRAAAKLVKCRLLLNADKGYEVNPLFAFSGSADEQQKAVDRVVARNGGPVDVILPNA</sequence>
<keyword evidence="2" id="KW-1185">Reference proteome</keyword>
<reference evidence="2" key="1">
    <citation type="journal article" date="2019" name="Int. J. Syst. Evol. Microbiol.">
        <title>The Global Catalogue of Microorganisms (GCM) 10K type strain sequencing project: providing services to taxonomists for standard genome sequencing and annotation.</title>
        <authorList>
            <consortium name="The Broad Institute Genomics Platform"/>
            <consortium name="The Broad Institute Genome Sequencing Center for Infectious Disease"/>
            <person name="Wu L."/>
            <person name="Ma J."/>
        </authorList>
    </citation>
    <scope>NUCLEOTIDE SEQUENCE [LARGE SCALE GENOMIC DNA]</scope>
    <source>
        <strain evidence="2">CGMCC 4.1469</strain>
    </source>
</reference>
<evidence type="ECO:0000313" key="2">
    <source>
        <dbReference type="Proteomes" id="UP001596067"/>
    </source>
</evidence>
<dbReference type="Proteomes" id="UP001596067">
    <property type="component" value="Unassembled WGS sequence"/>
</dbReference>
<comment type="caution">
    <text evidence="1">The sequence shown here is derived from an EMBL/GenBank/DDBJ whole genome shotgun (WGS) entry which is preliminary data.</text>
</comment>